<comment type="caution">
    <text evidence="16">The sequence shown here is derived from an EMBL/GenBank/DDBJ whole genome shotgun (WGS) entry which is preliminary data.</text>
</comment>
<dbReference type="PANTHER" id="PTHR10615:SF161">
    <property type="entry name" value="HISTONE ACETYLTRANSFERASE KAT7"/>
    <property type="match status" value="1"/>
</dbReference>
<evidence type="ECO:0000256" key="2">
    <source>
        <dbReference type="ARBA" id="ARBA00010107"/>
    </source>
</evidence>
<dbReference type="FunFam" id="1.10.10.10:FF:000022">
    <property type="entry name" value="Histone acetyltransferase"/>
    <property type="match status" value="1"/>
</dbReference>
<gene>
    <name evidence="16" type="ORF">PhCBS80983_g02311</name>
</gene>
<keyword evidence="6" id="KW-0863">Zinc-finger</keyword>
<feature type="active site" description="Proton donor/acceptor" evidence="12">
    <location>
        <position position="321"/>
    </location>
</feature>
<evidence type="ECO:0000256" key="12">
    <source>
        <dbReference type="PIRSR" id="PIRSR602717-51"/>
    </source>
</evidence>
<dbReference type="GO" id="GO:0005634">
    <property type="term" value="C:nucleus"/>
    <property type="evidence" value="ECO:0007669"/>
    <property type="project" value="UniProtKB-SubCell"/>
</dbReference>
<organism evidence="16 17">
    <name type="scientific">Powellomyces hirtus</name>
    <dbReference type="NCBI Taxonomy" id="109895"/>
    <lineage>
        <taxon>Eukaryota</taxon>
        <taxon>Fungi</taxon>
        <taxon>Fungi incertae sedis</taxon>
        <taxon>Chytridiomycota</taxon>
        <taxon>Chytridiomycota incertae sedis</taxon>
        <taxon>Chytridiomycetes</taxon>
        <taxon>Spizellomycetales</taxon>
        <taxon>Powellomycetaceae</taxon>
        <taxon>Powellomyces</taxon>
    </lineage>
</organism>
<keyword evidence="7" id="KW-0862">Zinc</keyword>
<dbReference type="GO" id="GO:1990467">
    <property type="term" value="C:NuA3a histone acetyltransferase complex"/>
    <property type="evidence" value="ECO:0007669"/>
    <property type="project" value="TreeGrafter"/>
</dbReference>
<feature type="domain" description="MYST-type HAT" evidence="15">
    <location>
        <begin position="152"/>
        <end position="419"/>
    </location>
</feature>
<dbReference type="PROSITE" id="PS51726">
    <property type="entry name" value="MYST_HAT"/>
    <property type="match status" value="1"/>
</dbReference>
<evidence type="ECO:0000256" key="1">
    <source>
        <dbReference type="ARBA" id="ARBA00004123"/>
    </source>
</evidence>
<feature type="compositionally biased region" description="Basic and acidic residues" evidence="14">
    <location>
        <begin position="454"/>
        <end position="472"/>
    </location>
</feature>
<evidence type="ECO:0000256" key="3">
    <source>
        <dbReference type="ARBA" id="ARBA00013184"/>
    </source>
</evidence>
<keyword evidence="4" id="KW-0808">Transferase</keyword>
<evidence type="ECO:0000256" key="10">
    <source>
        <dbReference type="ARBA" id="ARBA00023242"/>
    </source>
</evidence>
<dbReference type="Gene3D" id="1.10.10.10">
    <property type="entry name" value="Winged helix-like DNA-binding domain superfamily/Winged helix DNA-binding domain"/>
    <property type="match status" value="1"/>
</dbReference>
<dbReference type="InterPro" id="IPR040706">
    <property type="entry name" value="Zf-MYST"/>
</dbReference>
<name>A0A507E7E8_9FUNG</name>
<comment type="similarity">
    <text evidence="2 13">Belongs to the MYST (SAS/MOZ) family.</text>
</comment>
<reference evidence="16 17" key="1">
    <citation type="journal article" date="2019" name="Sci. Rep.">
        <title>Comparative genomics of chytrid fungi reveal insights into the obligate biotrophic and pathogenic lifestyle of Synchytrium endobioticum.</title>
        <authorList>
            <person name="van de Vossenberg B.T.L.H."/>
            <person name="Warris S."/>
            <person name="Nguyen H.D.T."/>
            <person name="van Gent-Pelzer M.P.E."/>
            <person name="Joly D.L."/>
            <person name="van de Geest H.C."/>
            <person name="Bonants P.J.M."/>
            <person name="Smith D.S."/>
            <person name="Levesque C.A."/>
            <person name="van der Lee T.A.J."/>
        </authorList>
    </citation>
    <scope>NUCLEOTIDE SEQUENCE [LARGE SCALE GENOMIC DNA]</scope>
    <source>
        <strain evidence="16 17">CBS 809.83</strain>
    </source>
</reference>
<evidence type="ECO:0000256" key="8">
    <source>
        <dbReference type="ARBA" id="ARBA00022853"/>
    </source>
</evidence>
<evidence type="ECO:0000259" key="15">
    <source>
        <dbReference type="PROSITE" id="PS51726"/>
    </source>
</evidence>
<dbReference type="EMBL" id="QEAQ01000022">
    <property type="protein sequence ID" value="TPX59734.1"/>
    <property type="molecule type" value="Genomic_DNA"/>
</dbReference>
<accession>A0A507E7E8</accession>
<evidence type="ECO:0000313" key="17">
    <source>
        <dbReference type="Proteomes" id="UP000318582"/>
    </source>
</evidence>
<evidence type="ECO:0000256" key="5">
    <source>
        <dbReference type="ARBA" id="ARBA00022723"/>
    </source>
</evidence>
<keyword evidence="17" id="KW-1185">Reference proteome</keyword>
<dbReference type="GO" id="GO:0031507">
    <property type="term" value="P:heterochromatin formation"/>
    <property type="evidence" value="ECO:0007669"/>
    <property type="project" value="UniProtKB-ARBA"/>
</dbReference>
<dbReference type="GO" id="GO:0003712">
    <property type="term" value="F:transcription coregulator activity"/>
    <property type="evidence" value="ECO:0007669"/>
    <property type="project" value="TreeGrafter"/>
</dbReference>
<dbReference type="InterPro" id="IPR016181">
    <property type="entry name" value="Acyl_CoA_acyltransferase"/>
</dbReference>
<comment type="subcellular location">
    <subcellularLocation>
        <location evidence="1 13">Nucleus</location>
    </subcellularLocation>
</comment>
<dbReference type="GO" id="GO:0006357">
    <property type="term" value="P:regulation of transcription by RNA polymerase II"/>
    <property type="evidence" value="ECO:0007669"/>
    <property type="project" value="TreeGrafter"/>
</dbReference>
<keyword evidence="5" id="KW-0479">Metal-binding</keyword>
<evidence type="ECO:0000256" key="14">
    <source>
        <dbReference type="SAM" id="MobiDB-lite"/>
    </source>
</evidence>
<dbReference type="InterPro" id="IPR036388">
    <property type="entry name" value="WH-like_DNA-bd_sf"/>
</dbReference>
<dbReference type="STRING" id="109895.A0A507E7E8"/>
<keyword evidence="10 13" id="KW-0539">Nucleus</keyword>
<keyword evidence="8" id="KW-0156">Chromatin regulator</keyword>
<dbReference type="Gene3D" id="3.30.60.60">
    <property type="entry name" value="N-acetyl transferase-like"/>
    <property type="match status" value="1"/>
</dbReference>
<dbReference type="Proteomes" id="UP000318582">
    <property type="component" value="Unassembled WGS sequence"/>
</dbReference>
<dbReference type="GO" id="GO:0004402">
    <property type="term" value="F:histone acetyltransferase activity"/>
    <property type="evidence" value="ECO:0007669"/>
    <property type="project" value="InterPro"/>
</dbReference>
<dbReference type="InterPro" id="IPR050603">
    <property type="entry name" value="MYST_HAT"/>
</dbReference>
<dbReference type="FunFam" id="3.40.630.30:FF:000001">
    <property type="entry name" value="Histone acetyltransferase"/>
    <property type="match status" value="1"/>
</dbReference>
<dbReference type="GO" id="GO:0008270">
    <property type="term" value="F:zinc ion binding"/>
    <property type="evidence" value="ECO:0007669"/>
    <property type="project" value="UniProtKB-KW"/>
</dbReference>
<dbReference type="EC" id="2.3.1.48" evidence="3 13"/>
<sequence length="472" mass="52923">MHLKSLTSPRKGKRNSIARGVDGHAVANHDEASSPVNKRVRLATADATSGSETRGSAPRVKLLLSTKKTKAKTAGNTVPTEVDPKQVPFGGRLTESDADISTCIPTVSDRARFKKARMQAEKVSAASTPDINPEDAGNGDFSLLNDEVFYAPAEPKIKSIYFGTREINTWYSAPYPEEYNGQSHIYICEYCFKYMKSQYVAGRHKTKCPLRHPPGDEIYRDGNISVFEIYCQNLCLLAKMFLDHKTLYYDVEPFLFYILTENDERGCHFVGYFSKEKRSSANYNLSCIVTMPISQRKGYGGLLIEFSYLLSRKEGRTGSPEKPLSDLGLVTYRRYWRRTVLRALHEWSGEQVSIEEVSQLTCMTPDDIIHTLHLLDMLKKNAHGDYVIRYPAALINSFIEAVNAKNMATVKPDLLRWTPLLFKAPMVTVAEEPTTPDTPVVANTDANELEGEGEESHKDIEDPPSGNKEETA</sequence>
<evidence type="ECO:0000313" key="16">
    <source>
        <dbReference type="EMBL" id="TPX59734.1"/>
    </source>
</evidence>
<protein>
    <recommendedName>
        <fullName evidence="3 13">Histone acetyltransferase</fullName>
        <ecNumber evidence="3 13">2.3.1.48</ecNumber>
    </recommendedName>
</protein>
<evidence type="ECO:0000256" key="6">
    <source>
        <dbReference type="ARBA" id="ARBA00022771"/>
    </source>
</evidence>
<dbReference type="Pfam" id="PF01853">
    <property type="entry name" value="MOZ_SAS"/>
    <property type="match status" value="1"/>
</dbReference>
<proteinExistence type="inferred from homology"/>
<keyword evidence="9" id="KW-0007">Acetylation</keyword>
<evidence type="ECO:0000256" key="7">
    <source>
        <dbReference type="ARBA" id="ARBA00022833"/>
    </source>
</evidence>
<feature type="region of interest" description="Disordered" evidence="14">
    <location>
        <begin position="431"/>
        <end position="472"/>
    </location>
</feature>
<dbReference type="Gene3D" id="3.40.630.30">
    <property type="match status" value="1"/>
</dbReference>
<feature type="region of interest" description="Disordered" evidence="14">
    <location>
        <begin position="1"/>
        <end position="91"/>
    </location>
</feature>
<dbReference type="AlphaFoldDB" id="A0A507E7E8"/>
<dbReference type="InterPro" id="IPR002717">
    <property type="entry name" value="HAT_MYST-type"/>
</dbReference>
<evidence type="ECO:0000256" key="13">
    <source>
        <dbReference type="RuleBase" id="RU361211"/>
    </source>
</evidence>
<evidence type="ECO:0000256" key="4">
    <source>
        <dbReference type="ARBA" id="ARBA00022679"/>
    </source>
</evidence>
<comment type="catalytic activity">
    <reaction evidence="13">
        <text>L-lysyl-[protein] + acetyl-CoA = N(6)-acetyl-L-lysyl-[protein] + CoA + H(+)</text>
        <dbReference type="Rhea" id="RHEA:45948"/>
        <dbReference type="Rhea" id="RHEA-COMP:9752"/>
        <dbReference type="Rhea" id="RHEA-COMP:10731"/>
        <dbReference type="ChEBI" id="CHEBI:15378"/>
        <dbReference type="ChEBI" id="CHEBI:29969"/>
        <dbReference type="ChEBI" id="CHEBI:57287"/>
        <dbReference type="ChEBI" id="CHEBI:57288"/>
        <dbReference type="ChEBI" id="CHEBI:61930"/>
        <dbReference type="EC" id="2.3.1.48"/>
    </reaction>
</comment>
<dbReference type="SUPFAM" id="SSF55729">
    <property type="entry name" value="Acyl-CoA N-acyltransferases (Nat)"/>
    <property type="match status" value="1"/>
</dbReference>
<dbReference type="Pfam" id="PF17772">
    <property type="entry name" value="zf-MYST"/>
    <property type="match status" value="1"/>
</dbReference>
<dbReference type="PANTHER" id="PTHR10615">
    <property type="entry name" value="HISTONE ACETYLTRANSFERASE"/>
    <property type="match status" value="1"/>
</dbReference>
<comment type="function">
    <text evidence="11">Catalytic component of the NuA4 histone acetyltransferase (HAT) complex which is involved in epigenetic transcriptional activation of selected genes principally by acetylation of nucleosomal histones H4, H3, H2B, H2A and H2A variant H2A.Z. Acetylates histone H4 to form H4K5ac, H4K8ac, H4K12ac and H4K16ac, histone H3 to form H3K14ac, and histone H2A to form H2AK4ac and H2AK7ac. The NuA4 complex is involved in the DNA damage response and is required for chromosome segregation. The NuA4 complex plays a direct role in repair of DNA double-strand breaks (DSBs) through homologous recombination. Recruitment to promoters depends on H3K4me. Also acetylates non-histone proteins. In addition to protein acetyltransferase, can use different acyl-CoA substrates, such as 2-hydroxyisobutanoyl-CoA (2-hydroxyisobutyryl-CoA) or (2E)-butenoyl-CoA (crotonyl-CoA), and is able to mediate protein 2-hydroxyisobutyrylation and crotonylation, respectively.</text>
</comment>
<dbReference type="FunFam" id="3.30.60.60:FF:000001">
    <property type="entry name" value="Histone acetyltransferase"/>
    <property type="match status" value="1"/>
</dbReference>
<evidence type="ECO:0000256" key="11">
    <source>
        <dbReference type="ARBA" id="ARBA00045805"/>
    </source>
</evidence>
<dbReference type="GO" id="GO:0003682">
    <property type="term" value="F:chromatin binding"/>
    <property type="evidence" value="ECO:0007669"/>
    <property type="project" value="TreeGrafter"/>
</dbReference>
<evidence type="ECO:0000256" key="9">
    <source>
        <dbReference type="ARBA" id="ARBA00022990"/>
    </source>
</evidence>